<dbReference type="eggNOG" id="ENOG5032IMC">
    <property type="taxonomic scope" value="Bacteria"/>
</dbReference>
<sequence length="195" mass="22009">MSMPLHVAATLDSAACGVEGNPLPLDGLLAWAMHAREHDPTPPRGSIKDYLLPVEQWEACGTWGWKTSRAHPHILARTSLQLRRRPPDWQLAVYTKERKNHHGLDAWKARDLTVPASIIDTIEWDLQATDPDQVEDLLHSISHIGSHRADGCGHVARWDITPGDPEAWKDRPMPQQGQTGRFRPPYWSDDRTVTC</sequence>
<dbReference type="AlphaFoldDB" id="A0A086Z1I2"/>
<name>A0A086Z1I2_9BIFI</name>
<dbReference type="OrthoDB" id="4424937at2"/>
<evidence type="ECO:0000313" key="3">
    <source>
        <dbReference type="Proteomes" id="UP000029015"/>
    </source>
</evidence>
<evidence type="ECO:0000256" key="1">
    <source>
        <dbReference type="SAM" id="MobiDB-lite"/>
    </source>
</evidence>
<accession>A0A086Z1I2</accession>
<dbReference type="STRING" id="1437605.AB656_04035"/>
<dbReference type="Proteomes" id="UP000029015">
    <property type="component" value="Unassembled WGS sequence"/>
</dbReference>
<organism evidence="2 3">
    <name type="scientific">Bifidobacterium actinocoloniiforme DSM 22766</name>
    <dbReference type="NCBI Taxonomy" id="1437605"/>
    <lineage>
        <taxon>Bacteria</taxon>
        <taxon>Bacillati</taxon>
        <taxon>Actinomycetota</taxon>
        <taxon>Actinomycetes</taxon>
        <taxon>Bifidobacteriales</taxon>
        <taxon>Bifidobacteriaceae</taxon>
        <taxon>Bifidobacterium</taxon>
    </lineage>
</organism>
<comment type="caution">
    <text evidence="2">The sequence shown here is derived from an EMBL/GenBank/DDBJ whole genome shotgun (WGS) entry which is preliminary data.</text>
</comment>
<keyword evidence="3" id="KW-1185">Reference proteome</keyword>
<feature type="region of interest" description="Disordered" evidence="1">
    <location>
        <begin position="163"/>
        <end position="195"/>
    </location>
</feature>
<dbReference type="PATRIC" id="fig|1437605.7.peg.832"/>
<dbReference type="EMBL" id="JGYK01000001">
    <property type="protein sequence ID" value="KFI40382.1"/>
    <property type="molecule type" value="Genomic_DNA"/>
</dbReference>
<proteinExistence type="predicted"/>
<gene>
    <name evidence="2" type="ORF">BACT_1084</name>
</gene>
<reference evidence="2 3" key="1">
    <citation type="submission" date="2014-03" db="EMBL/GenBank/DDBJ databases">
        <title>Genomics of Bifidobacteria.</title>
        <authorList>
            <person name="Ventura M."/>
            <person name="Milani C."/>
            <person name="Lugli G.A."/>
        </authorList>
    </citation>
    <scope>NUCLEOTIDE SEQUENCE [LARGE SCALE GENOMIC DNA]</scope>
    <source>
        <strain evidence="2 3">DSM 22766</strain>
    </source>
</reference>
<evidence type="ECO:0000313" key="2">
    <source>
        <dbReference type="EMBL" id="KFI40382.1"/>
    </source>
</evidence>
<protein>
    <submittedName>
        <fullName evidence="2">Uncharacterized protein</fullName>
    </submittedName>
</protein>
<dbReference type="RefSeq" id="WP_033504761.1">
    <property type="nucleotide sequence ID" value="NZ_CP011786.1"/>
</dbReference>
<dbReference type="KEGG" id="bact:AB656_04035"/>